<accession>A0A8J2X3H4</accession>
<comment type="caution">
    <text evidence="7">The sequence shown here is derived from an EMBL/GenBank/DDBJ whole genome shotgun (WGS) entry which is preliminary data.</text>
</comment>
<evidence type="ECO:0000256" key="5">
    <source>
        <dbReference type="SAM" id="SignalP"/>
    </source>
</evidence>
<dbReference type="InterPro" id="IPR000742">
    <property type="entry name" value="EGF"/>
</dbReference>
<keyword evidence="2" id="KW-0677">Repeat</keyword>
<organism evidence="7 8">
    <name type="scientific">Pelagomonas calceolata</name>
    <dbReference type="NCBI Taxonomy" id="35677"/>
    <lineage>
        <taxon>Eukaryota</taxon>
        <taxon>Sar</taxon>
        <taxon>Stramenopiles</taxon>
        <taxon>Ochrophyta</taxon>
        <taxon>Pelagophyceae</taxon>
        <taxon>Pelagomonadales</taxon>
        <taxon>Pelagomonadaceae</taxon>
        <taxon>Pelagomonas</taxon>
    </lineage>
</organism>
<evidence type="ECO:0000256" key="4">
    <source>
        <dbReference type="PROSITE-ProRule" id="PRU00076"/>
    </source>
</evidence>
<dbReference type="PRINTS" id="PR00011">
    <property type="entry name" value="EGFLAMININ"/>
</dbReference>
<protein>
    <recommendedName>
        <fullName evidence="6">EGF-like domain-containing protein</fullName>
    </recommendedName>
</protein>
<dbReference type="OrthoDB" id="6130531at2759"/>
<gene>
    <name evidence="7" type="ORF">PECAL_6P06150</name>
</gene>
<dbReference type="PROSITE" id="PS01186">
    <property type="entry name" value="EGF_2"/>
    <property type="match status" value="2"/>
</dbReference>
<dbReference type="Pfam" id="PF07974">
    <property type="entry name" value="EGF_2"/>
    <property type="match status" value="1"/>
</dbReference>
<evidence type="ECO:0000256" key="3">
    <source>
        <dbReference type="ARBA" id="ARBA00023157"/>
    </source>
</evidence>
<dbReference type="SMART" id="SM00181">
    <property type="entry name" value="EGF"/>
    <property type="match status" value="4"/>
</dbReference>
<reference evidence="7" key="1">
    <citation type="submission" date="2021-11" db="EMBL/GenBank/DDBJ databases">
        <authorList>
            <consortium name="Genoscope - CEA"/>
            <person name="William W."/>
        </authorList>
    </citation>
    <scope>NUCLEOTIDE SEQUENCE</scope>
</reference>
<dbReference type="AlphaFoldDB" id="A0A8J2X3H4"/>
<evidence type="ECO:0000256" key="1">
    <source>
        <dbReference type="ARBA" id="ARBA00022536"/>
    </source>
</evidence>
<dbReference type="PROSITE" id="PS00022">
    <property type="entry name" value="EGF_1"/>
    <property type="match status" value="2"/>
</dbReference>
<keyword evidence="5" id="KW-0732">Signal</keyword>
<proteinExistence type="predicted"/>
<dbReference type="PROSITE" id="PS50026">
    <property type="entry name" value="EGF_3"/>
    <property type="match status" value="1"/>
</dbReference>
<keyword evidence="1 4" id="KW-0245">EGF-like domain</keyword>
<comment type="caution">
    <text evidence="4">Lacks conserved residue(s) required for the propagation of feature annotation.</text>
</comment>
<keyword evidence="3 4" id="KW-1015">Disulfide bond</keyword>
<evidence type="ECO:0000256" key="2">
    <source>
        <dbReference type="ARBA" id="ARBA00022737"/>
    </source>
</evidence>
<sequence length="514" mass="52870">MKLALLALAATTAHAACPNSCSGHGTCGADDTCTCYQDWVMGDQDGGDCSDRRCPYQVAWSAGPDKTGNIHTYAECAGVGICDRGSGDCECFEGYTGRGCGLQTCQNDCSGHGECVYAEDVTFGTVYGDYAGVPDANGDIVASGVGVGASKVPQKPNWDSGKVRMCVCEPGYTDIDCSRRMCPKGNDVMDERLDLTTSLKYQTQTVTLIGAGALGDGKVSVSGCGDTTDAAATDACFGDLVGKSFALTFTSKLNQSYTTKPIIVAGITANTDVAGAQVATQDAVQAALHELPNYVVDGCTVTCTYAYKIGVSALYPSVSCDIGFNGGSVAGPQYLLEVEADKCDSGCTPQLSSPVQLKSALVASTAPGFVKASVATTISHATPGSTYADTIVSIDVADGTGIADDDHILIGSEILKVTDASGAPTLAVDRAQQSTTAPATMADGSEVFLLATDSAGALVPDASSDILSSVSESTKADYNSFECGRRGKCDYSSGECECFEGYMGDRCQTQTALI</sequence>
<evidence type="ECO:0000259" key="6">
    <source>
        <dbReference type="PROSITE" id="PS50026"/>
    </source>
</evidence>
<feature type="disulfide bond" evidence="4">
    <location>
        <begin position="498"/>
        <end position="507"/>
    </location>
</feature>
<dbReference type="PANTHER" id="PTHR11219:SF69">
    <property type="entry name" value="TENEURIN-A"/>
    <property type="match status" value="1"/>
</dbReference>
<evidence type="ECO:0000313" key="7">
    <source>
        <dbReference type="EMBL" id="CAH0379012.1"/>
    </source>
</evidence>
<name>A0A8J2X3H4_9STRA</name>
<keyword evidence="8" id="KW-1185">Reference proteome</keyword>
<evidence type="ECO:0000313" key="8">
    <source>
        <dbReference type="Proteomes" id="UP000789595"/>
    </source>
</evidence>
<dbReference type="PANTHER" id="PTHR11219">
    <property type="entry name" value="TENEURIN AND N-ACETYLGLUCOSAMINE-1-PHOSPHODIESTER ALPHA-N-ACETYLGLUCOSAMINIDASE"/>
    <property type="match status" value="1"/>
</dbReference>
<dbReference type="EMBL" id="CAKKNE010000006">
    <property type="protein sequence ID" value="CAH0379012.1"/>
    <property type="molecule type" value="Genomic_DNA"/>
</dbReference>
<feature type="chain" id="PRO_5035253574" description="EGF-like domain-containing protein" evidence="5">
    <location>
        <begin position="16"/>
        <end position="514"/>
    </location>
</feature>
<feature type="domain" description="EGF-like" evidence="6">
    <location>
        <begin position="475"/>
        <end position="508"/>
    </location>
</feature>
<dbReference type="InterPro" id="IPR013111">
    <property type="entry name" value="EGF_extracell"/>
</dbReference>
<feature type="signal peptide" evidence="5">
    <location>
        <begin position="1"/>
        <end position="15"/>
    </location>
</feature>
<dbReference type="Proteomes" id="UP000789595">
    <property type="component" value="Unassembled WGS sequence"/>
</dbReference>
<dbReference type="InterPro" id="IPR051216">
    <property type="entry name" value="Teneurin"/>
</dbReference>